<proteinExistence type="predicted"/>
<dbReference type="RefSeq" id="WP_063554326.1">
    <property type="nucleotide sequence ID" value="NZ_LITT01000006.1"/>
</dbReference>
<dbReference type="EMBL" id="LITT01000006">
    <property type="protein sequence ID" value="OAA91469.1"/>
    <property type="molecule type" value="Genomic_DNA"/>
</dbReference>
<comment type="caution">
    <text evidence="2">The sequence shown here is derived from an EMBL/GenBank/DDBJ whole genome shotgun (WGS) entry which is preliminary data.</text>
</comment>
<name>A0A162NBP9_9CLOT</name>
<sequence length="70" mass="7994">MSSYTGDLITEVSQELQELRVLIAEVKDETDKIAKEITEISFRIESLKIDKLFVERLEVKGLEIKLKGAL</sequence>
<evidence type="ECO:0000313" key="2">
    <source>
        <dbReference type="EMBL" id="OAA91469.1"/>
    </source>
</evidence>
<protein>
    <submittedName>
        <fullName evidence="2">Uncharacterized protein</fullName>
    </submittedName>
</protein>
<keyword evidence="1" id="KW-0175">Coiled coil</keyword>
<dbReference type="Proteomes" id="UP000077407">
    <property type="component" value="Unassembled WGS sequence"/>
</dbReference>
<reference evidence="2 3" key="1">
    <citation type="journal article" date="2015" name="Biotechnol. Bioeng.">
        <title>Genome sequence and phenotypic characterization of Caulobacter segnis.</title>
        <authorList>
            <person name="Patel S."/>
            <person name="Fletcher B."/>
            <person name="Scott D.C."/>
            <person name="Ely B."/>
        </authorList>
    </citation>
    <scope>NUCLEOTIDE SEQUENCE [LARGE SCALE GENOMIC DNA]</scope>
    <source>
        <strain evidence="2 3">ERI-2</strain>
    </source>
</reference>
<gene>
    <name evidence="2" type="ORF">WY13_00726</name>
</gene>
<evidence type="ECO:0000256" key="1">
    <source>
        <dbReference type="SAM" id="Coils"/>
    </source>
</evidence>
<organism evidence="2 3">
    <name type="scientific">Clostridium ljungdahlii</name>
    <dbReference type="NCBI Taxonomy" id="1538"/>
    <lineage>
        <taxon>Bacteria</taxon>
        <taxon>Bacillati</taxon>
        <taxon>Bacillota</taxon>
        <taxon>Clostridia</taxon>
        <taxon>Eubacteriales</taxon>
        <taxon>Clostridiaceae</taxon>
        <taxon>Clostridium</taxon>
    </lineage>
</organism>
<accession>A0A162NBP9</accession>
<dbReference type="PATRIC" id="fig|1538.10.peg.1224"/>
<evidence type="ECO:0000313" key="3">
    <source>
        <dbReference type="Proteomes" id="UP000077407"/>
    </source>
</evidence>
<dbReference type="AlphaFoldDB" id="A0A162NBP9"/>
<feature type="coiled-coil region" evidence="1">
    <location>
        <begin position="9"/>
        <end position="36"/>
    </location>
</feature>